<dbReference type="Proteomes" id="UP001197093">
    <property type="component" value="Unassembled WGS sequence"/>
</dbReference>
<sequence>MKYNLLSCDLDPYDERYFLSPQDGSELAGGAVACSNPSSCDCDRQREDAPPSPPASLPPSSRGSPRSLPLMSTAPSSEFCSIALDEAERSSAPSTLTSRAAPIVLDIRPREHYTRGHICGAWSVPMAAAPADLFGDAQAVEERWREIQHTIDGPLWPGPSELQELPVLVLCNNGDSGRMTVAILRARGVKAFTIEGGYDALAIAEGCGKQGM</sequence>
<feature type="compositionally biased region" description="Low complexity" evidence="1">
    <location>
        <begin position="58"/>
        <end position="69"/>
    </location>
</feature>
<reference evidence="3" key="1">
    <citation type="submission" date="2023-02" db="EMBL/GenBank/DDBJ databases">
        <authorList>
            <person name="Palmer J.M."/>
        </authorList>
    </citation>
    <scope>NUCLEOTIDE SEQUENCE</scope>
    <source>
        <strain evidence="3">FW57</strain>
    </source>
</reference>
<comment type="caution">
    <text evidence="3">The sequence shown here is derived from an EMBL/GenBank/DDBJ whole genome shotgun (WGS) entry which is preliminary data.</text>
</comment>
<feature type="region of interest" description="Disordered" evidence="1">
    <location>
        <begin position="36"/>
        <end position="71"/>
    </location>
</feature>
<evidence type="ECO:0000256" key="1">
    <source>
        <dbReference type="SAM" id="MobiDB-lite"/>
    </source>
</evidence>
<dbReference type="AlphaFoldDB" id="A0AAD4EN85"/>
<accession>A0AAD4EN85</accession>
<dbReference type="SUPFAM" id="SSF52821">
    <property type="entry name" value="Rhodanese/Cell cycle control phosphatase"/>
    <property type="match status" value="1"/>
</dbReference>
<keyword evidence="4" id="KW-1185">Reference proteome</keyword>
<feature type="domain" description="Rhodanese" evidence="2">
    <location>
        <begin position="98"/>
        <end position="210"/>
    </location>
</feature>
<organism evidence="3 4">
    <name type="scientific">Staphylotrichum longicolle</name>
    <dbReference type="NCBI Taxonomy" id="669026"/>
    <lineage>
        <taxon>Eukaryota</taxon>
        <taxon>Fungi</taxon>
        <taxon>Dikarya</taxon>
        <taxon>Ascomycota</taxon>
        <taxon>Pezizomycotina</taxon>
        <taxon>Sordariomycetes</taxon>
        <taxon>Sordariomycetidae</taxon>
        <taxon>Sordariales</taxon>
        <taxon>Chaetomiaceae</taxon>
        <taxon>Staphylotrichum</taxon>
    </lineage>
</organism>
<proteinExistence type="predicted"/>
<evidence type="ECO:0000313" key="3">
    <source>
        <dbReference type="EMBL" id="KAG7284321.1"/>
    </source>
</evidence>
<gene>
    <name evidence="3" type="ORF">NEMBOFW57_010693</name>
</gene>
<dbReference type="SMART" id="SM00450">
    <property type="entry name" value="RHOD"/>
    <property type="match status" value="1"/>
</dbReference>
<dbReference type="EMBL" id="JAHCVI010000006">
    <property type="protein sequence ID" value="KAG7284321.1"/>
    <property type="molecule type" value="Genomic_DNA"/>
</dbReference>
<dbReference type="Pfam" id="PF00581">
    <property type="entry name" value="Rhodanese"/>
    <property type="match status" value="1"/>
</dbReference>
<evidence type="ECO:0000259" key="2">
    <source>
        <dbReference type="PROSITE" id="PS50206"/>
    </source>
</evidence>
<dbReference type="Gene3D" id="3.40.250.10">
    <property type="entry name" value="Rhodanese-like domain"/>
    <property type="match status" value="1"/>
</dbReference>
<protein>
    <recommendedName>
        <fullName evidence="2">Rhodanese domain-containing protein</fullName>
    </recommendedName>
</protein>
<dbReference type="InterPro" id="IPR001763">
    <property type="entry name" value="Rhodanese-like_dom"/>
</dbReference>
<name>A0AAD4EN85_9PEZI</name>
<dbReference type="InterPro" id="IPR036873">
    <property type="entry name" value="Rhodanese-like_dom_sf"/>
</dbReference>
<dbReference type="PROSITE" id="PS50206">
    <property type="entry name" value="RHODANESE_3"/>
    <property type="match status" value="1"/>
</dbReference>
<dbReference type="CDD" id="cd00158">
    <property type="entry name" value="RHOD"/>
    <property type="match status" value="1"/>
</dbReference>
<evidence type="ECO:0000313" key="4">
    <source>
        <dbReference type="Proteomes" id="UP001197093"/>
    </source>
</evidence>